<keyword evidence="3" id="KW-1185">Reference proteome</keyword>
<protein>
    <submittedName>
        <fullName evidence="2">Uncharacterized protein</fullName>
    </submittedName>
</protein>
<sequence length="255" mass="27314">MNARTKIERGAGEDGKGAAERGERVEQRDRSRGTFVVAIGVSVVKATARGEAAGCQSNSCSFAVTSGDKSVQSLCQPNRRMEKETRGDRKRKKAGEKRGSDGLTDGRSLQRVLLRPAFLAQTGIVHKKRLGGKGYFHTLKSLGELAISEQGSAASPNGSLLTATSAVLISHLSEETRAIVAGRPSVSGYRRTRLETALGGRANLLGANQETNGLELLVNRQALGPKADKAKVRKRSDFIKRFFAGASSFLFTKPD</sequence>
<feature type="region of interest" description="Disordered" evidence="1">
    <location>
        <begin position="1"/>
        <end position="30"/>
    </location>
</feature>
<dbReference type="EMBL" id="SOYY01000016">
    <property type="protein sequence ID" value="KAA0710058.1"/>
    <property type="molecule type" value="Genomic_DNA"/>
</dbReference>
<gene>
    <name evidence="2" type="ORF">E1301_Tti018852</name>
</gene>
<accession>A0A5A9NKV4</accession>
<feature type="region of interest" description="Disordered" evidence="1">
    <location>
        <begin position="73"/>
        <end position="104"/>
    </location>
</feature>
<evidence type="ECO:0000313" key="3">
    <source>
        <dbReference type="Proteomes" id="UP000324632"/>
    </source>
</evidence>
<evidence type="ECO:0000256" key="1">
    <source>
        <dbReference type="SAM" id="MobiDB-lite"/>
    </source>
</evidence>
<evidence type="ECO:0000313" key="2">
    <source>
        <dbReference type="EMBL" id="KAA0710058.1"/>
    </source>
</evidence>
<proteinExistence type="predicted"/>
<name>A0A5A9NKV4_9TELE</name>
<comment type="caution">
    <text evidence="2">The sequence shown here is derived from an EMBL/GenBank/DDBJ whole genome shotgun (WGS) entry which is preliminary data.</text>
</comment>
<organism evidence="2 3">
    <name type="scientific">Triplophysa tibetana</name>
    <dbReference type="NCBI Taxonomy" id="1572043"/>
    <lineage>
        <taxon>Eukaryota</taxon>
        <taxon>Metazoa</taxon>
        <taxon>Chordata</taxon>
        <taxon>Craniata</taxon>
        <taxon>Vertebrata</taxon>
        <taxon>Euteleostomi</taxon>
        <taxon>Actinopterygii</taxon>
        <taxon>Neopterygii</taxon>
        <taxon>Teleostei</taxon>
        <taxon>Ostariophysi</taxon>
        <taxon>Cypriniformes</taxon>
        <taxon>Nemacheilidae</taxon>
        <taxon>Triplophysa</taxon>
    </lineage>
</organism>
<dbReference type="AlphaFoldDB" id="A0A5A9NKV4"/>
<dbReference type="Proteomes" id="UP000324632">
    <property type="component" value="Chromosome 16"/>
</dbReference>
<reference evidence="2 3" key="1">
    <citation type="journal article" date="2019" name="Mol. Ecol. Resour.">
        <title>Chromosome-level genome assembly of Triplophysa tibetana, a fish adapted to the harsh high-altitude environment of the Tibetan Plateau.</title>
        <authorList>
            <person name="Yang X."/>
            <person name="Liu H."/>
            <person name="Ma Z."/>
            <person name="Zou Y."/>
            <person name="Zou M."/>
            <person name="Mao Y."/>
            <person name="Li X."/>
            <person name="Wang H."/>
            <person name="Chen T."/>
            <person name="Wang W."/>
            <person name="Yang R."/>
        </authorList>
    </citation>
    <scope>NUCLEOTIDE SEQUENCE [LARGE SCALE GENOMIC DNA]</scope>
    <source>
        <strain evidence="2">TTIB1903HZAU</strain>
        <tissue evidence="2">Muscle</tissue>
    </source>
</reference>